<name>B0C375_ACAM1</name>
<sequence>MRLVFLGPPGSGKSTQAQAGAARWQIPSISTGDLLRDAIATQSDLGKQAQTHVEAGELVPDTLMVGLMRESFGSPATQNGWILDGFPRNLAQTQALDTLLQIMGQLYGQVVYFETPEDLLIERMLKRGRQDDSEDLIRQRLQIYNDQTTPLIDFYRRRQCLIEIDGSRPESEITDEIASALQPLVSV</sequence>
<keyword evidence="2 5" id="KW-0545">Nucleotide biosynthesis</keyword>
<dbReference type="STRING" id="329726.AM1_2414"/>
<dbReference type="CDD" id="cd01428">
    <property type="entry name" value="ADK"/>
    <property type="match status" value="1"/>
</dbReference>
<evidence type="ECO:0000256" key="6">
    <source>
        <dbReference type="RuleBase" id="RU003330"/>
    </source>
</evidence>
<comment type="similarity">
    <text evidence="5 6">Belongs to the adenylate kinase family.</text>
</comment>
<feature type="region of interest" description="NMP" evidence="5">
    <location>
        <begin position="30"/>
        <end position="59"/>
    </location>
</feature>
<accession>B0C375</accession>
<dbReference type="HAMAP" id="MF_00235">
    <property type="entry name" value="Adenylate_kinase_Adk"/>
    <property type="match status" value="1"/>
</dbReference>
<dbReference type="GO" id="GO:0005524">
    <property type="term" value="F:ATP binding"/>
    <property type="evidence" value="ECO:0007669"/>
    <property type="project" value="UniProtKB-UniRule"/>
</dbReference>
<dbReference type="HOGENOM" id="CLU_032354_4_1_3"/>
<gene>
    <name evidence="5 8" type="primary">adk</name>
    <name evidence="8" type="ordered locus">AM1_2414</name>
</gene>
<feature type="binding site" evidence="5">
    <location>
        <position position="36"/>
    </location>
    <ligand>
        <name>AMP</name>
        <dbReference type="ChEBI" id="CHEBI:456215"/>
    </ligand>
</feature>
<dbReference type="KEGG" id="amr:AM1_2414"/>
<feature type="binding site" evidence="5">
    <location>
        <begin position="10"/>
        <end position="15"/>
    </location>
    <ligand>
        <name>ATP</name>
        <dbReference type="ChEBI" id="CHEBI:30616"/>
    </ligand>
</feature>
<dbReference type="NCBIfam" id="NF011104">
    <property type="entry name" value="PRK14531.1"/>
    <property type="match status" value="1"/>
</dbReference>
<keyword evidence="5" id="KW-0963">Cytoplasm</keyword>
<dbReference type="NCBIfam" id="NF011100">
    <property type="entry name" value="PRK14527.1"/>
    <property type="match status" value="1"/>
</dbReference>
<feature type="binding site" evidence="5">
    <location>
        <position position="168"/>
    </location>
    <ligand>
        <name>ATP</name>
        <dbReference type="ChEBI" id="CHEBI:30616"/>
    </ligand>
</feature>
<evidence type="ECO:0000256" key="3">
    <source>
        <dbReference type="ARBA" id="ARBA00022741"/>
    </source>
</evidence>
<evidence type="ECO:0000313" key="9">
    <source>
        <dbReference type="Proteomes" id="UP000000268"/>
    </source>
</evidence>
<comment type="subunit">
    <text evidence="5 7">Monomer.</text>
</comment>
<keyword evidence="4 5" id="KW-0418">Kinase</keyword>
<keyword evidence="1 5" id="KW-0808">Transferase</keyword>
<organism evidence="8 9">
    <name type="scientific">Acaryochloris marina (strain MBIC 11017)</name>
    <dbReference type="NCBI Taxonomy" id="329726"/>
    <lineage>
        <taxon>Bacteria</taxon>
        <taxon>Bacillati</taxon>
        <taxon>Cyanobacteriota</taxon>
        <taxon>Cyanophyceae</taxon>
        <taxon>Acaryochloridales</taxon>
        <taxon>Acaryochloridaceae</taxon>
        <taxon>Acaryochloris</taxon>
    </lineage>
</organism>
<comment type="domain">
    <text evidence="5">Consists of three domains, a large central CORE domain and two small peripheral domains, NMPbind and LID, which undergo movements during catalysis. The LID domain closes over the site of phosphoryl transfer upon ATP binding. Assembling and dissambling the active center during each catalytic cycle provides an effective means to prevent ATP hydrolysis.</text>
</comment>
<dbReference type="PANTHER" id="PTHR23359">
    <property type="entry name" value="NUCLEOTIDE KINASE"/>
    <property type="match status" value="1"/>
</dbReference>
<evidence type="ECO:0000256" key="2">
    <source>
        <dbReference type="ARBA" id="ARBA00022727"/>
    </source>
</evidence>
<dbReference type="InterPro" id="IPR000850">
    <property type="entry name" value="Adenylat/UMP-CMP_kin"/>
</dbReference>
<dbReference type="GO" id="GO:0044209">
    <property type="term" value="P:AMP salvage"/>
    <property type="evidence" value="ECO:0007669"/>
    <property type="project" value="UniProtKB-UniRule"/>
</dbReference>
<dbReference type="OrthoDB" id="9805030at2"/>
<evidence type="ECO:0000313" key="8">
    <source>
        <dbReference type="EMBL" id="ABW27422.1"/>
    </source>
</evidence>
<feature type="binding site" evidence="5">
    <location>
        <position position="92"/>
    </location>
    <ligand>
        <name>AMP</name>
        <dbReference type="ChEBI" id="CHEBI:456215"/>
    </ligand>
</feature>
<comment type="catalytic activity">
    <reaction evidence="5 7">
        <text>AMP + ATP = 2 ADP</text>
        <dbReference type="Rhea" id="RHEA:12973"/>
        <dbReference type="ChEBI" id="CHEBI:30616"/>
        <dbReference type="ChEBI" id="CHEBI:456215"/>
        <dbReference type="ChEBI" id="CHEBI:456216"/>
        <dbReference type="EC" id="2.7.4.3"/>
    </reaction>
</comment>
<dbReference type="InterPro" id="IPR027417">
    <property type="entry name" value="P-loop_NTPase"/>
</dbReference>
<dbReference type="eggNOG" id="COG0563">
    <property type="taxonomic scope" value="Bacteria"/>
</dbReference>
<keyword evidence="5 7" id="KW-0067">ATP-binding</keyword>
<comment type="pathway">
    <text evidence="5">Purine metabolism; AMP biosynthesis via salvage pathway; AMP from ADP: step 1/1.</text>
</comment>
<dbReference type="EMBL" id="CP000828">
    <property type="protein sequence ID" value="ABW27422.1"/>
    <property type="molecule type" value="Genomic_DNA"/>
</dbReference>
<comment type="function">
    <text evidence="5">Catalyzes the reversible transfer of the terminal phosphate group between ATP and AMP. Plays an important role in cellular energy homeostasis and in adenine nucleotide metabolism.</text>
</comment>
<dbReference type="Gene3D" id="3.40.50.300">
    <property type="entry name" value="P-loop containing nucleotide triphosphate hydrolases"/>
    <property type="match status" value="1"/>
</dbReference>
<keyword evidence="9" id="KW-1185">Reference proteome</keyword>
<dbReference type="GO" id="GO:0004017">
    <property type="term" value="F:AMP kinase activity"/>
    <property type="evidence" value="ECO:0007669"/>
    <property type="project" value="UniProtKB-UniRule"/>
</dbReference>
<dbReference type="UniPathway" id="UPA00588">
    <property type="reaction ID" value="UER00649"/>
</dbReference>
<dbReference type="GO" id="GO:0005737">
    <property type="term" value="C:cytoplasm"/>
    <property type="evidence" value="ECO:0007669"/>
    <property type="project" value="UniProtKB-SubCell"/>
</dbReference>
<evidence type="ECO:0000256" key="5">
    <source>
        <dbReference type="HAMAP-Rule" id="MF_00235"/>
    </source>
</evidence>
<comment type="subcellular location">
    <subcellularLocation>
        <location evidence="5 7">Cytoplasm</location>
    </subcellularLocation>
</comment>
<feature type="binding site" evidence="5">
    <location>
        <begin position="57"/>
        <end position="59"/>
    </location>
    <ligand>
        <name>AMP</name>
        <dbReference type="ChEBI" id="CHEBI:456215"/>
    </ligand>
</feature>
<evidence type="ECO:0000256" key="7">
    <source>
        <dbReference type="RuleBase" id="RU003331"/>
    </source>
</evidence>
<keyword evidence="3 5" id="KW-0547">Nucleotide-binding</keyword>
<dbReference type="EC" id="2.7.4.3" evidence="5 7"/>
<dbReference type="PRINTS" id="PR00094">
    <property type="entry name" value="ADENYLTKNASE"/>
</dbReference>
<dbReference type="InterPro" id="IPR033690">
    <property type="entry name" value="Adenylat_kinase_CS"/>
</dbReference>
<evidence type="ECO:0000256" key="1">
    <source>
        <dbReference type="ARBA" id="ARBA00022679"/>
    </source>
</evidence>
<dbReference type="AlphaFoldDB" id="B0C375"/>
<dbReference type="NCBIfam" id="NF001381">
    <property type="entry name" value="PRK00279.1-3"/>
    <property type="match status" value="1"/>
</dbReference>
<dbReference type="Proteomes" id="UP000000268">
    <property type="component" value="Chromosome"/>
</dbReference>
<dbReference type="PROSITE" id="PS00113">
    <property type="entry name" value="ADENYLATE_KINASE"/>
    <property type="match status" value="1"/>
</dbReference>
<evidence type="ECO:0000256" key="4">
    <source>
        <dbReference type="ARBA" id="ARBA00022777"/>
    </source>
</evidence>
<feature type="binding site" evidence="5">
    <location>
        <begin position="85"/>
        <end position="88"/>
    </location>
    <ligand>
        <name>AMP</name>
        <dbReference type="ChEBI" id="CHEBI:456215"/>
    </ligand>
</feature>
<reference evidence="8 9" key="1">
    <citation type="journal article" date="2008" name="Proc. Natl. Acad. Sci. U.S.A.">
        <title>Niche adaptation and genome expansion in the chlorophyll d-producing cyanobacterium Acaryochloris marina.</title>
        <authorList>
            <person name="Swingley W.D."/>
            <person name="Chen M."/>
            <person name="Cheung P.C."/>
            <person name="Conrad A.L."/>
            <person name="Dejesa L.C."/>
            <person name="Hao J."/>
            <person name="Honchak B.M."/>
            <person name="Karbach L.E."/>
            <person name="Kurdoglu A."/>
            <person name="Lahiri S."/>
            <person name="Mastrian S.D."/>
            <person name="Miyashita H."/>
            <person name="Page L."/>
            <person name="Ramakrishna P."/>
            <person name="Satoh S."/>
            <person name="Sattley W.M."/>
            <person name="Shimada Y."/>
            <person name="Taylor H.L."/>
            <person name="Tomo T."/>
            <person name="Tsuchiya T."/>
            <person name="Wang Z.T."/>
            <person name="Raymond J."/>
            <person name="Mimuro M."/>
            <person name="Blankenship R.E."/>
            <person name="Touchman J.W."/>
        </authorList>
    </citation>
    <scope>NUCLEOTIDE SEQUENCE [LARGE SCALE GENOMIC DNA]</scope>
    <source>
        <strain evidence="9">MBIC 11017</strain>
    </source>
</reference>
<dbReference type="Pfam" id="PF00406">
    <property type="entry name" value="ADK"/>
    <property type="match status" value="1"/>
</dbReference>
<dbReference type="SUPFAM" id="SSF52540">
    <property type="entry name" value="P-loop containing nucleoside triphosphate hydrolases"/>
    <property type="match status" value="1"/>
</dbReference>
<feature type="binding site" evidence="5">
    <location>
        <position position="127"/>
    </location>
    <ligand>
        <name>ATP</name>
        <dbReference type="ChEBI" id="CHEBI:30616"/>
    </ligand>
</feature>
<protein>
    <recommendedName>
        <fullName evidence="5 7">Adenylate kinase</fullName>
        <shortName evidence="5">AK</shortName>
        <ecNumber evidence="5 7">2.7.4.3</ecNumber>
    </recommendedName>
    <alternativeName>
        <fullName evidence="5">ATP-AMP transphosphorylase</fullName>
    </alternativeName>
    <alternativeName>
        <fullName evidence="5">ATP:AMP phosphotransferase</fullName>
    </alternativeName>
    <alternativeName>
        <fullName evidence="5">Adenylate monophosphate kinase</fullName>
    </alternativeName>
</protein>
<feature type="binding site" evidence="5">
    <location>
        <position position="31"/>
    </location>
    <ligand>
        <name>AMP</name>
        <dbReference type="ChEBI" id="CHEBI:456215"/>
    </ligand>
</feature>
<proteinExistence type="inferred from homology"/>
<dbReference type="RefSeq" id="WP_012162888.1">
    <property type="nucleotide sequence ID" value="NC_009925.1"/>
</dbReference>
<feature type="binding site" evidence="5">
    <location>
        <position position="140"/>
    </location>
    <ligand>
        <name>AMP</name>
        <dbReference type="ChEBI" id="CHEBI:456215"/>
    </ligand>
</feature>
<feature type="binding site" evidence="5">
    <location>
        <position position="129"/>
    </location>
    <ligand>
        <name>AMP</name>
        <dbReference type="ChEBI" id="CHEBI:456215"/>
    </ligand>
</feature>
<comment type="caution">
    <text evidence="5">Lacks conserved residue(s) required for the propagation of feature annotation.</text>
</comment>